<feature type="region of interest" description="Disordered" evidence="1">
    <location>
        <begin position="1"/>
        <end position="61"/>
    </location>
</feature>
<proteinExistence type="predicted"/>
<dbReference type="Gene3D" id="1.10.1660.10">
    <property type="match status" value="1"/>
</dbReference>
<organism evidence="3 4">
    <name type="scientific">Streptomonospora halophila</name>
    <dbReference type="NCBI Taxonomy" id="427369"/>
    <lineage>
        <taxon>Bacteria</taxon>
        <taxon>Bacillati</taxon>
        <taxon>Actinomycetota</taxon>
        <taxon>Actinomycetes</taxon>
        <taxon>Streptosporangiales</taxon>
        <taxon>Nocardiopsidaceae</taxon>
        <taxon>Streptomonospora</taxon>
    </lineage>
</organism>
<dbReference type="InterPro" id="IPR000551">
    <property type="entry name" value="MerR-type_HTH_dom"/>
</dbReference>
<gene>
    <name evidence="3" type="ORF">GCM10023224_47250</name>
</gene>
<keyword evidence="4" id="KW-1185">Reference proteome</keyword>
<accession>A0ABP9H163</accession>
<dbReference type="InterPro" id="IPR009061">
    <property type="entry name" value="DNA-bd_dom_put_sf"/>
</dbReference>
<protein>
    <recommendedName>
        <fullName evidence="2">HTH merR-type domain-containing protein</fullName>
    </recommendedName>
</protein>
<dbReference type="CDD" id="cd00592">
    <property type="entry name" value="HTH_MerR-like"/>
    <property type="match status" value="1"/>
</dbReference>
<dbReference type="SMART" id="SM00422">
    <property type="entry name" value="HTH_MERR"/>
    <property type="match status" value="1"/>
</dbReference>
<evidence type="ECO:0000313" key="3">
    <source>
        <dbReference type="EMBL" id="GAA4956078.1"/>
    </source>
</evidence>
<feature type="domain" description="HTH merR-type" evidence="2">
    <location>
        <begin position="60"/>
        <end position="134"/>
    </location>
</feature>
<dbReference type="EMBL" id="BAABIK010000039">
    <property type="protein sequence ID" value="GAA4956078.1"/>
    <property type="molecule type" value="Genomic_DNA"/>
</dbReference>
<sequence length="187" mass="19835">MLPMAHPDNRATTSYSAHFGPTVPARSEERGDPPHVRGPAEGGPAGRRPSGGPSEAPPAIPISAAAERLGTTARMLRYREALGLIPPTKEQPTGRGHRHRRFSGNDLAAVSAGLDLERSYGIPPAALAFALRVLAEPAVLAQVRSFGERVGRLAPAPARAMDFEKQKALRLLQRREQPPGGGRPAQG</sequence>
<dbReference type="Proteomes" id="UP001499993">
    <property type="component" value="Unassembled WGS sequence"/>
</dbReference>
<reference evidence="4" key="1">
    <citation type="journal article" date="2019" name="Int. J. Syst. Evol. Microbiol.">
        <title>The Global Catalogue of Microorganisms (GCM) 10K type strain sequencing project: providing services to taxonomists for standard genome sequencing and annotation.</title>
        <authorList>
            <consortium name="The Broad Institute Genomics Platform"/>
            <consortium name="The Broad Institute Genome Sequencing Center for Infectious Disease"/>
            <person name="Wu L."/>
            <person name="Ma J."/>
        </authorList>
    </citation>
    <scope>NUCLEOTIDE SEQUENCE [LARGE SCALE GENOMIC DNA]</scope>
    <source>
        <strain evidence="4">JCM 18123</strain>
    </source>
</reference>
<evidence type="ECO:0000256" key="1">
    <source>
        <dbReference type="SAM" id="MobiDB-lite"/>
    </source>
</evidence>
<dbReference type="Pfam" id="PF13411">
    <property type="entry name" value="MerR_1"/>
    <property type="match status" value="1"/>
</dbReference>
<name>A0ABP9H163_9ACTN</name>
<feature type="compositionally biased region" description="Basic and acidic residues" evidence="1">
    <location>
        <begin position="26"/>
        <end position="35"/>
    </location>
</feature>
<evidence type="ECO:0000313" key="4">
    <source>
        <dbReference type="Proteomes" id="UP001499993"/>
    </source>
</evidence>
<evidence type="ECO:0000259" key="2">
    <source>
        <dbReference type="SMART" id="SM00422"/>
    </source>
</evidence>
<dbReference type="SUPFAM" id="SSF46955">
    <property type="entry name" value="Putative DNA-binding domain"/>
    <property type="match status" value="1"/>
</dbReference>
<comment type="caution">
    <text evidence="3">The sequence shown here is derived from an EMBL/GenBank/DDBJ whole genome shotgun (WGS) entry which is preliminary data.</text>
</comment>